<organism evidence="1 2">
    <name type="scientific">Bifidobacterium pseudolongum subsp. globosum</name>
    <dbReference type="NCBI Taxonomy" id="1690"/>
    <lineage>
        <taxon>Bacteria</taxon>
        <taxon>Bacillati</taxon>
        <taxon>Actinomycetota</taxon>
        <taxon>Actinomycetes</taxon>
        <taxon>Bifidobacteriales</taxon>
        <taxon>Bifidobacteriaceae</taxon>
        <taxon>Bifidobacterium</taxon>
    </lineage>
</organism>
<accession>A0A4V1Y4N6</accession>
<dbReference type="RefSeq" id="WP_129966944.1">
    <property type="nucleotide sequence ID" value="NZ_RYUW01000013.1"/>
</dbReference>
<sequence>MATNVTQATQTLAAVRAWLDELADHYDTQCRQAIENGHNPREAKTLLAGQLTAIADAKQTITLAATRLWATQPLLKPLTNT</sequence>
<comment type="caution">
    <text evidence="1">The sequence shown here is derived from an EMBL/GenBank/DDBJ whole genome shotgun (WGS) entry which is preliminary data.</text>
</comment>
<dbReference type="Proteomes" id="UP000292382">
    <property type="component" value="Unassembled WGS sequence"/>
</dbReference>
<name>A0A4V1Y4N6_9BIFI</name>
<evidence type="ECO:0000313" key="1">
    <source>
        <dbReference type="EMBL" id="RYQ36311.1"/>
    </source>
</evidence>
<dbReference type="AlphaFoldDB" id="A0A4V1Y4N6"/>
<protein>
    <submittedName>
        <fullName evidence="1">Uncharacterized protein</fullName>
    </submittedName>
</protein>
<dbReference type="EMBL" id="RYUW01000013">
    <property type="protein sequence ID" value="RYQ36311.1"/>
    <property type="molecule type" value="Genomic_DNA"/>
</dbReference>
<evidence type="ECO:0000313" key="2">
    <source>
        <dbReference type="Proteomes" id="UP000292382"/>
    </source>
</evidence>
<gene>
    <name evidence="1" type="ORF">PG2003B_1148</name>
</gene>
<reference evidence="1 2" key="1">
    <citation type="submission" date="2018-12" db="EMBL/GenBank/DDBJ databases">
        <title>Unveiling genomic diversity among members of the Bifidobacterium pseudolongum species, a widely distributed gut commensal of the animal kingdom.</title>
        <authorList>
            <person name="Lugli G.A."/>
            <person name="Duranti S."/>
            <person name="Albert K."/>
            <person name="Mancabelli L."/>
            <person name="Napoli S."/>
            <person name="Viappiani A."/>
            <person name="Anzalone R."/>
            <person name="Longhi G."/>
            <person name="Milani C."/>
            <person name="Turroni F."/>
            <person name="Alessandri G."/>
            <person name="Sela D.A."/>
            <person name="Van Sinderen D."/>
            <person name="Ventura M."/>
        </authorList>
    </citation>
    <scope>NUCLEOTIDE SEQUENCE [LARGE SCALE GENOMIC DNA]</scope>
    <source>
        <strain evidence="1 2">2003B</strain>
    </source>
</reference>
<proteinExistence type="predicted"/>